<accession>A0A485P7S6</accession>
<name>A0A485P7S6_LYNPA</name>
<dbReference type="AlphaFoldDB" id="A0A485P7S6"/>
<gene>
    <name evidence="2" type="ORF">LYPA_23C015755</name>
</gene>
<feature type="region of interest" description="Disordered" evidence="1">
    <location>
        <begin position="1"/>
        <end position="71"/>
    </location>
</feature>
<dbReference type="EMBL" id="CAAGRJ010031570">
    <property type="protein sequence ID" value="VFV42175.1"/>
    <property type="molecule type" value="Genomic_DNA"/>
</dbReference>
<proteinExistence type="predicted"/>
<reference evidence="2 3" key="1">
    <citation type="submission" date="2019-01" db="EMBL/GenBank/DDBJ databases">
        <authorList>
            <person name="Alioto T."/>
            <person name="Alioto T."/>
        </authorList>
    </citation>
    <scope>NUCLEOTIDE SEQUENCE [LARGE SCALE GENOMIC DNA]</scope>
</reference>
<evidence type="ECO:0000313" key="2">
    <source>
        <dbReference type="EMBL" id="VFV42175.1"/>
    </source>
</evidence>
<feature type="compositionally biased region" description="Polar residues" evidence="1">
    <location>
        <begin position="8"/>
        <end position="17"/>
    </location>
</feature>
<evidence type="ECO:0000313" key="3">
    <source>
        <dbReference type="Proteomes" id="UP000386466"/>
    </source>
</evidence>
<evidence type="ECO:0000256" key="1">
    <source>
        <dbReference type="SAM" id="MobiDB-lite"/>
    </source>
</evidence>
<protein>
    <submittedName>
        <fullName evidence="2">Uncharacterized protein</fullName>
    </submittedName>
</protein>
<organism evidence="2 3">
    <name type="scientific">Lynx pardinus</name>
    <name type="common">Iberian lynx</name>
    <name type="synonym">Felis pardina</name>
    <dbReference type="NCBI Taxonomy" id="191816"/>
    <lineage>
        <taxon>Eukaryota</taxon>
        <taxon>Metazoa</taxon>
        <taxon>Chordata</taxon>
        <taxon>Craniata</taxon>
        <taxon>Vertebrata</taxon>
        <taxon>Euteleostomi</taxon>
        <taxon>Mammalia</taxon>
        <taxon>Eutheria</taxon>
        <taxon>Laurasiatheria</taxon>
        <taxon>Carnivora</taxon>
        <taxon>Feliformia</taxon>
        <taxon>Felidae</taxon>
        <taxon>Felinae</taxon>
        <taxon>Lynx</taxon>
    </lineage>
</organism>
<keyword evidence="3" id="KW-1185">Reference proteome</keyword>
<dbReference type="Proteomes" id="UP000386466">
    <property type="component" value="Unassembled WGS sequence"/>
</dbReference>
<sequence>MADAQAAFASSTDSRTSWPCEREHHRRERFSACSQGPGQRPPTPSPGTAYHPAALTGTASGKCHLDRGDRKGKYTAKYMPKDKIPPAAFSSEDTLIIREST</sequence>